<evidence type="ECO:0000313" key="3">
    <source>
        <dbReference type="Proteomes" id="UP001155040"/>
    </source>
</evidence>
<dbReference type="RefSeq" id="WP_258004936.1">
    <property type="nucleotide sequence ID" value="NZ_JANTZC010000008.1"/>
</dbReference>
<evidence type="ECO:0000313" key="2">
    <source>
        <dbReference type="EMBL" id="MCS4036688.1"/>
    </source>
</evidence>
<comment type="caution">
    <text evidence="2">The sequence shown here is derived from an EMBL/GenBank/DDBJ whole genome shotgun (WGS) entry which is preliminary data.</text>
</comment>
<proteinExistence type="predicted"/>
<reference evidence="2" key="1">
    <citation type="submission" date="2022-08" db="EMBL/GenBank/DDBJ databases">
        <title>Genomic Encyclopedia of Type Strains, Phase V (KMG-V): Genome sequencing to study the core and pangenomes of soil and plant-associated prokaryotes.</title>
        <authorList>
            <person name="Whitman W."/>
        </authorList>
    </citation>
    <scope>NUCLEOTIDE SEQUENCE</scope>
    <source>
        <strain evidence="2">SP3012</strain>
    </source>
</reference>
<name>A0A9X2ZZ38_9BACT</name>
<organism evidence="2 3">
    <name type="scientific">Salinibacter ruber</name>
    <dbReference type="NCBI Taxonomy" id="146919"/>
    <lineage>
        <taxon>Bacteria</taxon>
        <taxon>Pseudomonadati</taxon>
        <taxon>Rhodothermota</taxon>
        <taxon>Rhodothermia</taxon>
        <taxon>Rhodothermales</taxon>
        <taxon>Salinibacteraceae</taxon>
        <taxon>Salinibacter</taxon>
    </lineage>
</organism>
<gene>
    <name evidence="2" type="ORF">GGQ01_001753</name>
</gene>
<sequence>MPSGWMGVFSSVSRAWTNTLSATSPCSCIRSPDSTLTSRCVPPTTPREMEPLR</sequence>
<protein>
    <submittedName>
        <fullName evidence="2">Uncharacterized protein</fullName>
    </submittedName>
</protein>
<dbReference type="EMBL" id="JANUBF010000010">
    <property type="protein sequence ID" value="MCS4036688.1"/>
    <property type="molecule type" value="Genomic_DNA"/>
</dbReference>
<dbReference type="AlphaFoldDB" id="A0A9X2ZZ38"/>
<feature type="region of interest" description="Disordered" evidence="1">
    <location>
        <begin position="32"/>
        <end position="53"/>
    </location>
</feature>
<accession>A0A9X2ZZ38</accession>
<dbReference type="Proteomes" id="UP001155040">
    <property type="component" value="Unassembled WGS sequence"/>
</dbReference>
<evidence type="ECO:0000256" key="1">
    <source>
        <dbReference type="SAM" id="MobiDB-lite"/>
    </source>
</evidence>